<protein>
    <submittedName>
        <fullName evidence="2">Transposase</fullName>
    </submittedName>
</protein>
<comment type="caution">
    <text evidence="2">The sequence shown here is derived from an EMBL/GenBank/DDBJ whole genome shotgun (WGS) entry which is preliminary data.</text>
</comment>
<dbReference type="Proteomes" id="UP001556636">
    <property type="component" value="Unassembled WGS sequence"/>
</dbReference>
<proteinExistence type="inferred from homology"/>
<gene>
    <name evidence="2" type="ORF">V6X51_01540</name>
</gene>
<comment type="similarity">
    <text evidence="1">Belongs to the transposase 8 family.</text>
</comment>
<evidence type="ECO:0000313" key="2">
    <source>
        <dbReference type="EMBL" id="MEX0372114.1"/>
    </source>
</evidence>
<keyword evidence="3" id="KW-1185">Reference proteome</keyword>
<reference evidence="2 3" key="1">
    <citation type="submission" date="2024-02" db="EMBL/GenBank/DDBJ databases">
        <title>New especies of Spiribacter isolated from saline water.</title>
        <authorList>
            <person name="Leon M.J."/>
            <person name="De La Haba R."/>
            <person name="Sanchez-Porro C."/>
            <person name="Ventosa A."/>
        </authorList>
    </citation>
    <scope>NUCLEOTIDE SEQUENCE [LARGE SCALE GENOMIC DNA]</scope>
    <source>
        <strain evidence="3">ag22IC6-196</strain>
    </source>
</reference>
<dbReference type="RefSeq" id="WP_367950948.1">
    <property type="nucleotide sequence ID" value="NZ_JBAKFG010000001.1"/>
</dbReference>
<dbReference type="SUPFAM" id="SSF46689">
    <property type="entry name" value="Homeodomain-like"/>
    <property type="match status" value="1"/>
</dbReference>
<dbReference type="InterPro" id="IPR002514">
    <property type="entry name" value="Transposase_8"/>
</dbReference>
<evidence type="ECO:0000313" key="3">
    <source>
        <dbReference type="Proteomes" id="UP001556636"/>
    </source>
</evidence>
<dbReference type="InterPro" id="IPR009057">
    <property type="entry name" value="Homeodomain-like_sf"/>
</dbReference>
<name>A0ABV3RX77_9GAMM</name>
<dbReference type="EMBL" id="JBAKFG010000001">
    <property type="protein sequence ID" value="MEX0372114.1"/>
    <property type="molecule type" value="Genomic_DNA"/>
</dbReference>
<accession>A0ABV3RX77</accession>
<dbReference type="Pfam" id="PF01527">
    <property type="entry name" value="HTH_Tnp_1"/>
    <property type="match status" value="1"/>
</dbReference>
<organism evidence="2 3">
    <name type="scientific">Spiribacter roseus</name>
    <dbReference type="NCBI Taxonomy" id="1855875"/>
    <lineage>
        <taxon>Bacteria</taxon>
        <taxon>Pseudomonadati</taxon>
        <taxon>Pseudomonadota</taxon>
        <taxon>Gammaproteobacteria</taxon>
        <taxon>Chromatiales</taxon>
        <taxon>Ectothiorhodospiraceae</taxon>
        <taxon>Spiribacter</taxon>
    </lineage>
</organism>
<evidence type="ECO:0000256" key="1">
    <source>
        <dbReference type="ARBA" id="ARBA00009964"/>
    </source>
</evidence>
<sequence length="126" mass="14000">MGYSTERKQAVLRKLLPPYNRTVADLAKEEGVSTAAIYQWRKAARAKGQLLPENSAEPEGWSTRNKFNAVLETAALAEAELAEYCRRGLYSGRSITDWPSVTRPMTSSRYTGKSYGISNVGDCYKA</sequence>